<dbReference type="GO" id="GO:0046983">
    <property type="term" value="F:protein dimerization activity"/>
    <property type="evidence" value="ECO:0007669"/>
    <property type="project" value="InterPro"/>
</dbReference>
<dbReference type="PROSITE" id="PS50888">
    <property type="entry name" value="BHLH"/>
    <property type="match status" value="1"/>
</dbReference>
<sequence length="205" mass="23299">MQESSTDMFMLDISRHFIGTEDIEDLRYESHSWEDEKKCDSGSEPGETMSSIRKTRVRHQPEEVRLRINSRERQRMHDLNSALDSLRKVVPYSQGRAVKKLSKMTTLLLARNHIVSLTRTLEDMRRLLQEVTTALPGPLLSLRPYRPSWTGLTSPTAPTAATALPLLHPGLFVTAPTTAARCPHVTHFLDTPFLTCLCKVCQSMR</sequence>
<evidence type="ECO:0000256" key="1">
    <source>
        <dbReference type="SAM" id="MobiDB-lite"/>
    </source>
</evidence>
<dbReference type="InterPro" id="IPR011598">
    <property type="entry name" value="bHLH_dom"/>
</dbReference>
<dbReference type="Proteomes" id="UP000245119">
    <property type="component" value="Linkage Group LG6"/>
</dbReference>
<protein>
    <recommendedName>
        <fullName evidence="2">BHLH domain-containing protein</fullName>
    </recommendedName>
</protein>
<dbReference type="GO" id="GO:0007423">
    <property type="term" value="P:sensory organ development"/>
    <property type="evidence" value="ECO:0007669"/>
    <property type="project" value="TreeGrafter"/>
</dbReference>
<dbReference type="InterPro" id="IPR050359">
    <property type="entry name" value="bHLH_transcription_factors"/>
</dbReference>
<evidence type="ECO:0000313" key="4">
    <source>
        <dbReference type="Proteomes" id="UP000245119"/>
    </source>
</evidence>
<dbReference type="PANTHER" id="PTHR19290:SF164">
    <property type="entry name" value="BHLH DOMAIN-CONTAINING PROTEIN"/>
    <property type="match status" value="1"/>
</dbReference>
<feature type="domain" description="BHLH" evidence="2">
    <location>
        <begin position="63"/>
        <end position="117"/>
    </location>
</feature>
<gene>
    <name evidence="3" type="ORF">C0Q70_11648</name>
</gene>
<comment type="caution">
    <text evidence="3">The sequence shown here is derived from an EMBL/GenBank/DDBJ whole genome shotgun (WGS) entry which is preliminary data.</text>
</comment>
<name>A0A2T7P6M4_POMCA</name>
<dbReference type="GO" id="GO:0061564">
    <property type="term" value="P:axon development"/>
    <property type="evidence" value="ECO:0007669"/>
    <property type="project" value="TreeGrafter"/>
</dbReference>
<dbReference type="GO" id="GO:0000981">
    <property type="term" value="F:DNA-binding transcription factor activity, RNA polymerase II-specific"/>
    <property type="evidence" value="ECO:0007669"/>
    <property type="project" value="TreeGrafter"/>
</dbReference>
<dbReference type="Gene3D" id="4.10.280.10">
    <property type="entry name" value="Helix-loop-helix DNA-binding domain"/>
    <property type="match status" value="1"/>
</dbReference>
<feature type="region of interest" description="Disordered" evidence="1">
    <location>
        <begin position="35"/>
        <end position="57"/>
    </location>
</feature>
<dbReference type="STRING" id="400727.A0A2T7P6M4"/>
<dbReference type="GO" id="GO:0005634">
    <property type="term" value="C:nucleus"/>
    <property type="evidence" value="ECO:0007669"/>
    <property type="project" value="TreeGrafter"/>
</dbReference>
<dbReference type="OrthoDB" id="10011855at2759"/>
<dbReference type="Pfam" id="PF00010">
    <property type="entry name" value="HLH"/>
    <property type="match status" value="1"/>
</dbReference>
<dbReference type="PANTHER" id="PTHR19290">
    <property type="entry name" value="BASIC HELIX-LOOP-HELIX PROTEIN NEUROGENIN-RELATED"/>
    <property type="match status" value="1"/>
</dbReference>
<proteinExistence type="predicted"/>
<reference evidence="3 4" key="1">
    <citation type="submission" date="2018-04" db="EMBL/GenBank/DDBJ databases">
        <title>The genome of golden apple snail Pomacea canaliculata provides insight into stress tolerance and invasive adaptation.</title>
        <authorList>
            <person name="Liu C."/>
            <person name="Liu B."/>
            <person name="Ren Y."/>
            <person name="Zhang Y."/>
            <person name="Wang H."/>
            <person name="Li S."/>
            <person name="Jiang F."/>
            <person name="Yin L."/>
            <person name="Zhang G."/>
            <person name="Qian W."/>
            <person name="Fan W."/>
        </authorList>
    </citation>
    <scope>NUCLEOTIDE SEQUENCE [LARGE SCALE GENOMIC DNA]</scope>
    <source>
        <strain evidence="3">SZHN2017</strain>
        <tissue evidence="3">Muscle</tissue>
    </source>
</reference>
<evidence type="ECO:0000313" key="3">
    <source>
        <dbReference type="EMBL" id="PVD29051.1"/>
    </source>
</evidence>
<dbReference type="GO" id="GO:0045944">
    <property type="term" value="P:positive regulation of transcription by RNA polymerase II"/>
    <property type="evidence" value="ECO:0007669"/>
    <property type="project" value="TreeGrafter"/>
</dbReference>
<dbReference type="GO" id="GO:0070888">
    <property type="term" value="F:E-box binding"/>
    <property type="evidence" value="ECO:0007669"/>
    <property type="project" value="TreeGrafter"/>
</dbReference>
<evidence type="ECO:0000259" key="2">
    <source>
        <dbReference type="PROSITE" id="PS50888"/>
    </source>
</evidence>
<accession>A0A2T7P6M4</accession>
<dbReference type="SUPFAM" id="SSF47459">
    <property type="entry name" value="HLH, helix-loop-helix DNA-binding domain"/>
    <property type="match status" value="1"/>
</dbReference>
<dbReference type="SMART" id="SM00353">
    <property type="entry name" value="HLH"/>
    <property type="match status" value="1"/>
</dbReference>
<organism evidence="3 4">
    <name type="scientific">Pomacea canaliculata</name>
    <name type="common">Golden apple snail</name>
    <dbReference type="NCBI Taxonomy" id="400727"/>
    <lineage>
        <taxon>Eukaryota</taxon>
        <taxon>Metazoa</taxon>
        <taxon>Spiralia</taxon>
        <taxon>Lophotrochozoa</taxon>
        <taxon>Mollusca</taxon>
        <taxon>Gastropoda</taxon>
        <taxon>Caenogastropoda</taxon>
        <taxon>Architaenioglossa</taxon>
        <taxon>Ampullarioidea</taxon>
        <taxon>Ampullariidae</taxon>
        <taxon>Pomacea</taxon>
    </lineage>
</organism>
<keyword evidence="4" id="KW-1185">Reference proteome</keyword>
<dbReference type="CDD" id="cd11429">
    <property type="entry name" value="bHLH_TS_OLIG"/>
    <property type="match status" value="1"/>
</dbReference>
<dbReference type="AlphaFoldDB" id="A0A2T7P6M4"/>
<dbReference type="InterPro" id="IPR036638">
    <property type="entry name" value="HLH_DNA-bd_sf"/>
</dbReference>
<dbReference type="EMBL" id="PZQS01000006">
    <property type="protein sequence ID" value="PVD29051.1"/>
    <property type="molecule type" value="Genomic_DNA"/>
</dbReference>